<keyword evidence="3" id="KW-1185">Reference proteome</keyword>
<dbReference type="SUPFAM" id="SSF64518">
    <property type="entry name" value="Phase 1 flagellin"/>
    <property type="match status" value="1"/>
</dbReference>
<dbReference type="Proteomes" id="UP000298602">
    <property type="component" value="Chromosome"/>
</dbReference>
<dbReference type="PANTHER" id="PTHR42792">
    <property type="entry name" value="FLAGELLIN"/>
    <property type="match status" value="1"/>
</dbReference>
<dbReference type="RefSeq" id="WP_137424969.1">
    <property type="nucleotide sequence ID" value="NZ_CP040098.1"/>
</dbReference>
<evidence type="ECO:0000313" key="2">
    <source>
        <dbReference type="EMBL" id="QCQ22685.1"/>
    </source>
</evidence>
<dbReference type="InterPro" id="IPR001029">
    <property type="entry name" value="Flagellin_N"/>
</dbReference>
<dbReference type="KEGG" id="dax:FDQ92_11195"/>
<sequence length="294" mass="32420">MRVTLPMTYMQTTESINDKKEATARYSRQISSGERMAAPHEDPIAWGQSLDIQADIQALAAYRKGLDFAENWNNATEDALNHLHDLLIRVRQLGIAANTPNSEEEKNAYANELDQILDEAVNAANTQYRGRYVFNGATSTPPVDPDDLDSFDASAYQDIHVRNAKGTVFPVNVSGQDAFFVPGDTESIFTHIKKLSDAIRAGDSAELQVQLDAVEKGQENIRAITTRVGARLASIERQTAAIDRIDLHNNTELSETKDTDFIEAVSLLQQNTVALEAALRVTSLVKDLNLAGYL</sequence>
<dbReference type="AlphaFoldDB" id="A0A4P8L6G0"/>
<evidence type="ECO:0000313" key="3">
    <source>
        <dbReference type="Proteomes" id="UP000298602"/>
    </source>
</evidence>
<reference evidence="2 3" key="1">
    <citation type="submission" date="2019-05" db="EMBL/GenBank/DDBJ databases">
        <title>The Complete Genome Sequence of the n-alkane-degrading Desulfoglaeba alkanexedens ALDC reveals multiple alkylsuccinate synthase gene clusters.</title>
        <authorList>
            <person name="Callaghan A.V."/>
            <person name="Davidova I.A."/>
            <person name="Duncan K.E."/>
            <person name="Morris B."/>
            <person name="McInerney M.J."/>
        </authorList>
    </citation>
    <scope>NUCLEOTIDE SEQUENCE [LARGE SCALE GENOMIC DNA]</scope>
    <source>
        <strain evidence="2 3">ALDC</strain>
    </source>
</reference>
<dbReference type="EMBL" id="CP040098">
    <property type="protein sequence ID" value="QCQ22685.1"/>
    <property type="molecule type" value="Genomic_DNA"/>
</dbReference>
<protein>
    <recommendedName>
        <fullName evidence="1">Flagellin N-terminal domain-containing protein</fullName>
    </recommendedName>
</protein>
<dbReference type="Pfam" id="PF00669">
    <property type="entry name" value="Flagellin_N"/>
    <property type="match status" value="1"/>
</dbReference>
<dbReference type="GO" id="GO:0005198">
    <property type="term" value="F:structural molecule activity"/>
    <property type="evidence" value="ECO:0007669"/>
    <property type="project" value="InterPro"/>
</dbReference>
<gene>
    <name evidence="2" type="ORF">FDQ92_11195</name>
</gene>
<dbReference type="OrthoDB" id="9758307at2"/>
<dbReference type="Gene3D" id="1.20.1330.10">
    <property type="entry name" value="f41 fragment of flagellin, N-terminal domain"/>
    <property type="match status" value="1"/>
</dbReference>
<organism evidence="2 3">
    <name type="scientific">Desulfoglaeba alkanexedens ALDC</name>
    <dbReference type="NCBI Taxonomy" id="980445"/>
    <lineage>
        <taxon>Bacteria</taxon>
        <taxon>Pseudomonadati</taxon>
        <taxon>Thermodesulfobacteriota</taxon>
        <taxon>Syntrophobacteria</taxon>
        <taxon>Syntrophobacterales</taxon>
        <taxon>Syntrophobacteraceae</taxon>
        <taxon>Desulfoglaeba</taxon>
    </lineage>
</organism>
<name>A0A4P8L6G0_9BACT</name>
<feature type="domain" description="Flagellin N-terminal" evidence="1">
    <location>
        <begin position="7"/>
        <end position="137"/>
    </location>
</feature>
<evidence type="ECO:0000259" key="1">
    <source>
        <dbReference type="Pfam" id="PF00669"/>
    </source>
</evidence>
<accession>A0A4P8L6G0</accession>
<proteinExistence type="predicted"/>
<reference evidence="2 3" key="2">
    <citation type="submission" date="2019-05" db="EMBL/GenBank/DDBJ databases">
        <authorList>
            <person name="Suflita J.M."/>
            <person name="Marks C.R."/>
        </authorList>
    </citation>
    <scope>NUCLEOTIDE SEQUENCE [LARGE SCALE GENOMIC DNA]</scope>
    <source>
        <strain evidence="2 3">ALDC</strain>
    </source>
</reference>
<dbReference type="PANTHER" id="PTHR42792:SF1">
    <property type="entry name" value="FLAGELLAR HOOK-ASSOCIATED PROTEIN 3"/>
    <property type="match status" value="1"/>
</dbReference>
<dbReference type="GO" id="GO:0009288">
    <property type="term" value="C:bacterial-type flagellum"/>
    <property type="evidence" value="ECO:0007669"/>
    <property type="project" value="InterPro"/>
</dbReference>
<dbReference type="InterPro" id="IPR001492">
    <property type="entry name" value="Flagellin"/>
</dbReference>